<evidence type="ECO:0000256" key="1">
    <source>
        <dbReference type="ARBA" id="ARBA00009437"/>
    </source>
</evidence>
<dbReference type="InterPro" id="IPR000847">
    <property type="entry name" value="LysR_HTH_N"/>
</dbReference>
<dbReference type="Pfam" id="PF03466">
    <property type="entry name" value="LysR_substrate"/>
    <property type="match status" value="1"/>
</dbReference>
<organism evidence="6 7">
    <name type="scientific">Massilia polaris</name>
    <dbReference type="NCBI Taxonomy" id="2728846"/>
    <lineage>
        <taxon>Bacteria</taxon>
        <taxon>Pseudomonadati</taxon>
        <taxon>Pseudomonadota</taxon>
        <taxon>Betaproteobacteria</taxon>
        <taxon>Burkholderiales</taxon>
        <taxon>Oxalobacteraceae</taxon>
        <taxon>Telluria group</taxon>
        <taxon>Massilia</taxon>
    </lineage>
</organism>
<dbReference type="EMBL" id="JABBGG010000002">
    <property type="protein sequence ID" value="NML60680.1"/>
    <property type="molecule type" value="Genomic_DNA"/>
</dbReference>
<dbReference type="InterPro" id="IPR005119">
    <property type="entry name" value="LysR_subst-bd"/>
</dbReference>
<dbReference type="CDD" id="cd08422">
    <property type="entry name" value="PBP2_CrgA_like"/>
    <property type="match status" value="1"/>
</dbReference>
<evidence type="ECO:0000256" key="2">
    <source>
        <dbReference type="ARBA" id="ARBA00023015"/>
    </source>
</evidence>
<comment type="similarity">
    <text evidence="1">Belongs to the LysR transcriptional regulatory family.</text>
</comment>
<dbReference type="Proteomes" id="UP000583752">
    <property type="component" value="Unassembled WGS sequence"/>
</dbReference>
<proteinExistence type="inferred from homology"/>
<accession>A0A848HKG3</accession>
<evidence type="ECO:0000256" key="3">
    <source>
        <dbReference type="ARBA" id="ARBA00023125"/>
    </source>
</evidence>
<reference evidence="6 7" key="1">
    <citation type="submission" date="2020-04" db="EMBL/GenBank/DDBJ databases">
        <title>Massilia sp. RP-1-19 isolated from soil.</title>
        <authorList>
            <person name="Dahal R.H."/>
        </authorList>
    </citation>
    <scope>NUCLEOTIDE SEQUENCE [LARGE SCALE GENOMIC DNA]</scope>
    <source>
        <strain evidence="6 7">RP-1-19</strain>
    </source>
</reference>
<feature type="domain" description="HTH lysR-type" evidence="5">
    <location>
        <begin position="22"/>
        <end position="79"/>
    </location>
</feature>
<dbReference type="InterPro" id="IPR036390">
    <property type="entry name" value="WH_DNA-bd_sf"/>
</dbReference>
<dbReference type="PANTHER" id="PTHR30537">
    <property type="entry name" value="HTH-TYPE TRANSCRIPTIONAL REGULATOR"/>
    <property type="match status" value="1"/>
</dbReference>
<evidence type="ECO:0000313" key="6">
    <source>
        <dbReference type="EMBL" id="NML60680.1"/>
    </source>
</evidence>
<evidence type="ECO:0000313" key="7">
    <source>
        <dbReference type="Proteomes" id="UP000583752"/>
    </source>
</evidence>
<dbReference type="SUPFAM" id="SSF53850">
    <property type="entry name" value="Periplasmic binding protein-like II"/>
    <property type="match status" value="1"/>
</dbReference>
<dbReference type="AlphaFoldDB" id="A0A848HKG3"/>
<dbReference type="GO" id="GO:0003677">
    <property type="term" value="F:DNA binding"/>
    <property type="evidence" value="ECO:0007669"/>
    <property type="project" value="UniProtKB-KW"/>
</dbReference>
<dbReference type="RefSeq" id="WP_169464356.1">
    <property type="nucleotide sequence ID" value="NZ_JABBGG010000002.1"/>
</dbReference>
<protein>
    <submittedName>
        <fullName evidence="6">LysR family transcriptional regulator</fullName>
    </submittedName>
</protein>
<name>A0A848HKG3_9BURK</name>
<keyword evidence="4" id="KW-0804">Transcription</keyword>
<evidence type="ECO:0000256" key="4">
    <source>
        <dbReference type="ARBA" id="ARBA00023163"/>
    </source>
</evidence>
<dbReference type="GO" id="GO:0003700">
    <property type="term" value="F:DNA-binding transcription factor activity"/>
    <property type="evidence" value="ECO:0007669"/>
    <property type="project" value="InterPro"/>
</dbReference>
<keyword evidence="2" id="KW-0805">Transcription regulation</keyword>
<dbReference type="InterPro" id="IPR058163">
    <property type="entry name" value="LysR-type_TF_proteobact-type"/>
</dbReference>
<dbReference type="InterPro" id="IPR036388">
    <property type="entry name" value="WH-like_DNA-bd_sf"/>
</dbReference>
<keyword evidence="3" id="KW-0238">DNA-binding</keyword>
<dbReference type="Pfam" id="PF00126">
    <property type="entry name" value="HTH_1"/>
    <property type="match status" value="1"/>
</dbReference>
<dbReference type="PANTHER" id="PTHR30537:SF5">
    <property type="entry name" value="HTH-TYPE TRANSCRIPTIONAL ACTIVATOR TTDR-RELATED"/>
    <property type="match status" value="1"/>
</dbReference>
<sequence>MVAKTKDKHQNLHPIYAFSSFMNHDHLRIVVEIARQGNFSSVAKLHDLDPSSVSRIVQSVERELGVRLFQRSARHVAVTEAGAAYVARVAHLLEELDAAGDAVKSMENRPTGILRITASVAFGQACLVPLMPEFARRYPEITLELILNDANLDMVADRIDLALRLSPRMAQDLVRVKWFDATYRICASPAYLETHPAIERPEDLGRHPCVLFGHPHPQSSWHLRSANGTTQDITVPTAMVASNGLAQKALALAGMGPALMPIWLAAPEISSGALKQILPGYAVAPSDFEGAAWLLYPHRSFLPAKTRAIVNFLLDHVAKEWTSV</sequence>
<comment type="caution">
    <text evidence="6">The sequence shown here is derived from an EMBL/GenBank/DDBJ whole genome shotgun (WGS) entry which is preliminary data.</text>
</comment>
<dbReference type="SUPFAM" id="SSF46785">
    <property type="entry name" value="Winged helix' DNA-binding domain"/>
    <property type="match status" value="1"/>
</dbReference>
<dbReference type="PROSITE" id="PS50931">
    <property type="entry name" value="HTH_LYSR"/>
    <property type="match status" value="1"/>
</dbReference>
<gene>
    <name evidence="6" type="ORF">HHL21_06175</name>
</gene>
<keyword evidence="7" id="KW-1185">Reference proteome</keyword>
<dbReference type="Gene3D" id="3.40.190.290">
    <property type="match status" value="1"/>
</dbReference>
<evidence type="ECO:0000259" key="5">
    <source>
        <dbReference type="PROSITE" id="PS50931"/>
    </source>
</evidence>
<dbReference type="Gene3D" id="1.10.10.10">
    <property type="entry name" value="Winged helix-like DNA-binding domain superfamily/Winged helix DNA-binding domain"/>
    <property type="match status" value="1"/>
</dbReference>